<dbReference type="AlphaFoldDB" id="A0A3P6BSA2"/>
<sequence length="61" mass="6888">MCLGHFATPVVKLFDHLAFAADVVIEFLDKNDLDLICQCHQVVEDKYEFYAKAEISGDITP</sequence>
<reference evidence="4" key="1">
    <citation type="journal article" date="2011" name="Nat. Genet.">
        <title>The genome of the mesopolyploid crop species Brassica rapa.</title>
        <authorList>
            <consortium name="Brassica rapa Genome Sequencing Project Consortium"/>
            <person name="Wang X."/>
            <person name="Wang H."/>
            <person name="Wang J."/>
            <person name="Sun R."/>
            <person name="Wu J."/>
            <person name="Liu S."/>
            <person name="Bai Y."/>
            <person name="Mun J.H."/>
            <person name="Bancroft I."/>
            <person name="Cheng F."/>
            <person name="Huang S."/>
            <person name="Li X."/>
            <person name="Hua W."/>
            <person name="Wang J."/>
            <person name="Wang X."/>
            <person name="Freeling M."/>
            <person name="Pires J.C."/>
            <person name="Paterson A.H."/>
            <person name="Chalhoub B."/>
            <person name="Wang B."/>
            <person name="Hayward A."/>
            <person name="Sharpe A.G."/>
            <person name="Park B.S."/>
            <person name="Weisshaar B."/>
            <person name="Liu B."/>
            <person name="Li B."/>
            <person name="Liu B."/>
            <person name="Tong C."/>
            <person name="Song C."/>
            <person name="Duran C."/>
            <person name="Peng C."/>
            <person name="Geng C."/>
            <person name="Koh C."/>
            <person name="Lin C."/>
            <person name="Edwards D."/>
            <person name="Mu D."/>
            <person name="Shen D."/>
            <person name="Soumpourou E."/>
            <person name="Li F."/>
            <person name="Fraser F."/>
            <person name="Conant G."/>
            <person name="Lassalle G."/>
            <person name="King G.J."/>
            <person name="Bonnema G."/>
            <person name="Tang H."/>
            <person name="Wang H."/>
            <person name="Belcram H."/>
            <person name="Zhou H."/>
            <person name="Hirakawa H."/>
            <person name="Abe H."/>
            <person name="Guo H."/>
            <person name="Wang H."/>
            <person name="Jin H."/>
            <person name="Parkin I.A."/>
            <person name="Batley J."/>
            <person name="Kim J.S."/>
            <person name="Just J."/>
            <person name="Li J."/>
            <person name="Xu J."/>
            <person name="Deng J."/>
            <person name="Kim J.A."/>
            <person name="Li J."/>
            <person name="Yu J."/>
            <person name="Meng J."/>
            <person name="Wang J."/>
            <person name="Min J."/>
            <person name="Poulain J."/>
            <person name="Wang J."/>
            <person name="Hatakeyama K."/>
            <person name="Wu K."/>
            <person name="Wang L."/>
            <person name="Fang L."/>
            <person name="Trick M."/>
            <person name="Links M.G."/>
            <person name="Zhao M."/>
            <person name="Jin M."/>
            <person name="Ramchiary N."/>
            <person name="Drou N."/>
            <person name="Berkman P.J."/>
            <person name="Cai Q."/>
            <person name="Huang Q."/>
            <person name="Li R."/>
            <person name="Tabata S."/>
            <person name="Cheng S."/>
            <person name="Zhang S."/>
            <person name="Zhang S."/>
            <person name="Huang S."/>
            <person name="Sato S."/>
            <person name="Sun S."/>
            <person name="Kwon S.J."/>
            <person name="Choi S.R."/>
            <person name="Lee T.H."/>
            <person name="Fan W."/>
            <person name="Zhao X."/>
            <person name="Tan X."/>
            <person name="Xu X."/>
            <person name="Wang Y."/>
            <person name="Qiu Y."/>
            <person name="Yin Y."/>
            <person name="Li Y."/>
            <person name="Du Y."/>
            <person name="Liao Y."/>
            <person name="Lim Y."/>
            <person name="Narusaka Y."/>
            <person name="Wang Y."/>
            <person name="Wang Z."/>
            <person name="Li Z."/>
            <person name="Wang Z."/>
            <person name="Xiong Z."/>
            <person name="Zhang Z."/>
        </authorList>
    </citation>
    <scope>NUCLEOTIDE SEQUENCE [LARGE SCALE GENOMIC DNA]</scope>
    <source>
        <strain evidence="4">cv. Chiifu-401-42</strain>
    </source>
</reference>
<dbReference type="EnsemblPlants" id="Bra011927.1">
    <property type="protein sequence ID" value="Bra011927.1-P"/>
    <property type="gene ID" value="Bra011927"/>
</dbReference>
<evidence type="ECO:0000313" key="3">
    <source>
        <dbReference type="EnsemblPlants" id="Bra011927.1-P"/>
    </source>
</evidence>
<accession>A0A3P6BSA2</accession>
<dbReference type="InterPro" id="IPR029052">
    <property type="entry name" value="Metallo-depent_PP-like"/>
</dbReference>
<dbReference type="Proteomes" id="UP000694005">
    <property type="component" value="Chromosome A07"/>
</dbReference>
<evidence type="ECO:0000313" key="1">
    <source>
        <dbReference type="EMBL" id="CAG7902466.1"/>
    </source>
</evidence>
<keyword evidence="4" id="KW-1185">Reference proteome</keyword>
<reference evidence="4" key="2">
    <citation type="journal article" date="2018" name="Hortic Res">
        <title>Improved Brassica rapa reference genome by single-molecule sequencing and chromosome conformation capture technologies.</title>
        <authorList>
            <person name="Zhang L."/>
            <person name="Cai X."/>
            <person name="Wu J."/>
            <person name="Liu M."/>
            <person name="Grob S."/>
            <person name="Cheng F."/>
            <person name="Liang J."/>
            <person name="Cai C."/>
            <person name="Liu Z."/>
            <person name="Liu B."/>
            <person name="Wang F."/>
            <person name="Li S."/>
            <person name="Liu F."/>
            <person name="Li X."/>
            <person name="Cheng L."/>
            <person name="Yang W."/>
            <person name="Li M.H."/>
            <person name="Grossniklaus U."/>
            <person name="Zheng H."/>
            <person name="Wang X."/>
        </authorList>
    </citation>
    <scope>NUCLEOTIDE SEQUENCE [LARGE SCALE GENOMIC DNA]</scope>
    <source>
        <strain evidence="4">cv. Chiifu-401-42</strain>
    </source>
</reference>
<reference evidence="2" key="3">
    <citation type="submission" date="2018-11" db="EMBL/GenBank/DDBJ databases">
        <authorList>
            <consortium name="Genoscope - CEA"/>
            <person name="William W."/>
        </authorList>
    </citation>
    <scope>NUCLEOTIDE SEQUENCE</scope>
</reference>
<evidence type="ECO:0000313" key="4">
    <source>
        <dbReference type="Proteomes" id="UP000011750"/>
    </source>
</evidence>
<evidence type="ECO:0000313" key="2">
    <source>
        <dbReference type="EMBL" id="VDC98648.1"/>
    </source>
</evidence>
<reference evidence="3" key="4">
    <citation type="submission" date="2023-03" db="UniProtKB">
        <authorList>
            <consortium name="EnsemblPlants"/>
        </authorList>
    </citation>
    <scope>IDENTIFICATION</scope>
    <source>
        <strain evidence="3">cv. Chiifu-401-42</strain>
    </source>
</reference>
<accession>M4D619</accession>
<dbReference type="STRING" id="51351.M4D619"/>
<organism evidence="2">
    <name type="scientific">Brassica campestris</name>
    <name type="common">Field mustard</name>
    <dbReference type="NCBI Taxonomy" id="3711"/>
    <lineage>
        <taxon>Eukaryota</taxon>
        <taxon>Viridiplantae</taxon>
        <taxon>Streptophyta</taxon>
        <taxon>Embryophyta</taxon>
        <taxon>Tracheophyta</taxon>
        <taxon>Spermatophyta</taxon>
        <taxon>Magnoliopsida</taxon>
        <taxon>eudicotyledons</taxon>
        <taxon>Gunneridae</taxon>
        <taxon>Pentapetalae</taxon>
        <taxon>rosids</taxon>
        <taxon>malvids</taxon>
        <taxon>Brassicales</taxon>
        <taxon>Brassicaceae</taxon>
        <taxon>Brassiceae</taxon>
        <taxon>Brassica</taxon>
    </lineage>
</organism>
<dbReference type="Gramene" id="Bra011927.1">
    <property type="protein sequence ID" value="Bra011927.1-P"/>
    <property type="gene ID" value="Bra011927"/>
</dbReference>
<dbReference type="Gramene" id="A07p21100.2_BraZ1">
    <property type="protein sequence ID" value="A07p21100.2_BraZ1.CDS"/>
    <property type="gene ID" value="A07g21100.2_BraZ1"/>
</dbReference>
<dbReference type="EMBL" id="LS974623">
    <property type="protein sequence ID" value="CAG7902466.1"/>
    <property type="molecule type" value="Genomic_DNA"/>
</dbReference>
<name>A0A3P6BSA2_BRACM</name>
<dbReference type="SUPFAM" id="SSF56300">
    <property type="entry name" value="Metallo-dependent phosphatases"/>
    <property type="match status" value="1"/>
</dbReference>
<dbReference type="Gene3D" id="3.60.21.10">
    <property type="match status" value="1"/>
</dbReference>
<protein>
    <recommendedName>
        <fullName evidence="5">Serine/threonine specific protein phosphatases domain-containing protein</fullName>
    </recommendedName>
</protein>
<evidence type="ECO:0008006" key="5">
    <source>
        <dbReference type="Google" id="ProtNLM"/>
    </source>
</evidence>
<dbReference type="HOGENOM" id="CLU_2925855_0_0_1"/>
<dbReference type="Proteomes" id="UP000011750">
    <property type="component" value="Chromosome A07"/>
</dbReference>
<gene>
    <name evidence="2" type="ORF">BRAA07T29632Z</name>
    <name evidence="1" type="ORF">BRAPAZ1V2_A07P21100.2</name>
</gene>
<proteinExistence type="predicted"/>
<dbReference type="eggNOG" id="KOG0374">
    <property type="taxonomic scope" value="Eukaryota"/>
</dbReference>
<dbReference type="EMBL" id="LR031574">
    <property type="protein sequence ID" value="VDC98648.1"/>
    <property type="molecule type" value="Genomic_DNA"/>
</dbReference>